<comment type="caution">
    <text evidence="3">The sequence shown here is derived from an EMBL/GenBank/DDBJ whole genome shotgun (WGS) entry which is preliminary data.</text>
</comment>
<dbReference type="EMBL" id="PGCI01000091">
    <property type="protein sequence ID" value="PLW41268.1"/>
    <property type="molecule type" value="Genomic_DNA"/>
</dbReference>
<dbReference type="InterPro" id="IPR025314">
    <property type="entry name" value="DUF4219"/>
</dbReference>
<accession>A0A2N5UU32</accession>
<reference evidence="3 4" key="1">
    <citation type="submission" date="2017-11" db="EMBL/GenBank/DDBJ databases">
        <title>De novo assembly and phasing of dikaryotic genomes from two isolates of Puccinia coronata f. sp. avenae, the causal agent of oat crown rust.</title>
        <authorList>
            <person name="Miller M.E."/>
            <person name="Zhang Y."/>
            <person name="Omidvar V."/>
            <person name="Sperschneider J."/>
            <person name="Schwessinger B."/>
            <person name="Raley C."/>
            <person name="Palmer J.M."/>
            <person name="Garnica D."/>
            <person name="Upadhyaya N."/>
            <person name="Rathjen J."/>
            <person name="Taylor J.M."/>
            <person name="Park R.F."/>
            <person name="Dodds P.N."/>
            <person name="Hirsch C.D."/>
            <person name="Kianian S.F."/>
            <person name="Figueroa M."/>
        </authorList>
    </citation>
    <scope>NUCLEOTIDE SEQUENCE [LARGE SCALE GENOMIC DNA]</scope>
    <source>
        <strain evidence="3">12SD80</strain>
    </source>
</reference>
<dbReference type="Pfam" id="PF13961">
    <property type="entry name" value="DUF4219"/>
    <property type="match status" value="1"/>
</dbReference>
<feature type="domain" description="DUF4219" evidence="2">
    <location>
        <begin position="188"/>
        <end position="212"/>
    </location>
</feature>
<evidence type="ECO:0000256" key="1">
    <source>
        <dbReference type="SAM" id="MobiDB-lite"/>
    </source>
</evidence>
<feature type="region of interest" description="Disordered" evidence="1">
    <location>
        <begin position="71"/>
        <end position="97"/>
    </location>
</feature>
<sequence length="318" mass="36286">MAKTMHNKLIKVGGGTEFEWNCETMHIKCFCHKMALVVNAGLKELGLEAPPPPKIKKSFLGSFPYSNTMERIDEEEEEEEGEKAGNKGVPNSDSENNINSDDICWISNAYPSSNPLKRRAEEQCTKIANNKHPRETENNDVNDVMLKADDQRSQSSRQIRTQQLDMEAFSRKDAMDDKGLSSIPKLKGDNYSIWESKMRLFLDARQLLEVCIFEQWPPLRKDHDAKAACALFHLSAVVDDSIYNSIFKLTTNLTPHAVWTTLKKKYASKSIFSLCKVWRRWDTIHCNQGLISYVDRCMDCLGEFKTLGYDVTNNIFAA</sequence>
<gene>
    <name evidence="3" type="ORF">PCASD_10839</name>
</gene>
<dbReference type="AlphaFoldDB" id="A0A2N5UU32"/>
<evidence type="ECO:0000259" key="2">
    <source>
        <dbReference type="Pfam" id="PF13961"/>
    </source>
</evidence>
<proteinExistence type="predicted"/>
<evidence type="ECO:0000313" key="3">
    <source>
        <dbReference type="EMBL" id="PLW41268.1"/>
    </source>
</evidence>
<feature type="compositionally biased region" description="Acidic residues" evidence="1">
    <location>
        <begin position="72"/>
        <end position="81"/>
    </location>
</feature>
<dbReference type="Proteomes" id="UP000235392">
    <property type="component" value="Unassembled WGS sequence"/>
</dbReference>
<organism evidence="3 4">
    <name type="scientific">Puccinia coronata f. sp. avenae</name>
    <dbReference type="NCBI Taxonomy" id="200324"/>
    <lineage>
        <taxon>Eukaryota</taxon>
        <taxon>Fungi</taxon>
        <taxon>Dikarya</taxon>
        <taxon>Basidiomycota</taxon>
        <taxon>Pucciniomycotina</taxon>
        <taxon>Pucciniomycetes</taxon>
        <taxon>Pucciniales</taxon>
        <taxon>Pucciniaceae</taxon>
        <taxon>Puccinia</taxon>
    </lineage>
</organism>
<name>A0A2N5UU32_9BASI</name>
<evidence type="ECO:0000313" key="4">
    <source>
        <dbReference type="Proteomes" id="UP000235392"/>
    </source>
</evidence>
<protein>
    <recommendedName>
        <fullName evidence="2">DUF4219 domain-containing protein</fullName>
    </recommendedName>
</protein>